<gene>
    <name evidence="1" type="ORF">GA0061101_106126</name>
</gene>
<sequence>MNTKEIQKRLDQLMKAMIDKGLKQPCAQFDAESGNIEFRVYLRWQDPTKLGKDRYSDGLFKFIKNDDPGKAFEEADEFVAAMPSGDEARLHQFMGALATVIDLGKDNGIEVEFMNPLQATMKKLSENILTDQRAA</sequence>
<protein>
    <submittedName>
        <fullName evidence="1">Uncharacterized protein</fullName>
    </submittedName>
</protein>
<dbReference type="RefSeq" id="WP_092574038.1">
    <property type="nucleotide sequence ID" value="NZ_FMAF01000006.1"/>
</dbReference>
<organism evidence="1 2">
    <name type="scientific">Rhizobium lusitanum</name>
    <dbReference type="NCBI Taxonomy" id="293958"/>
    <lineage>
        <taxon>Bacteria</taxon>
        <taxon>Pseudomonadati</taxon>
        <taxon>Pseudomonadota</taxon>
        <taxon>Alphaproteobacteria</taxon>
        <taxon>Hyphomicrobiales</taxon>
        <taxon>Rhizobiaceae</taxon>
        <taxon>Rhizobium/Agrobacterium group</taxon>
        <taxon>Rhizobium</taxon>
    </lineage>
</organism>
<dbReference type="AlphaFoldDB" id="A0A1C3VS93"/>
<dbReference type="Proteomes" id="UP000199205">
    <property type="component" value="Unassembled WGS sequence"/>
</dbReference>
<accession>A0A1C3VS93</accession>
<reference evidence="1 2" key="1">
    <citation type="submission" date="2016-08" db="EMBL/GenBank/DDBJ databases">
        <authorList>
            <person name="Seilhamer J.J."/>
        </authorList>
    </citation>
    <scope>NUCLEOTIDE SEQUENCE [LARGE SCALE GENOMIC DNA]</scope>
    <source>
        <strain evidence="1 2">P1-7</strain>
    </source>
</reference>
<dbReference type="OrthoDB" id="8410560at2"/>
<evidence type="ECO:0000313" key="1">
    <source>
        <dbReference type="EMBL" id="SCB30569.1"/>
    </source>
</evidence>
<dbReference type="EMBL" id="FMAF01000006">
    <property type="protein sequence ID" value="SCB30569.1"/>
    <property type="molecule type" value="Genomic_DNA"/>
</dbReference>
<name>A0A1C3VS93_9HYPH</name>
<proteinExistence type="predicted"/>
<evidence type="ECO:0000313" key="2">
    <source>
        <dbReference type="Proteomes" id="UP000199205"/>
    </source>
</evidence>